<dbReference type="InterPro" id="IPR001610">
    <property type="entry name" value="PAC"/>
</dbReference>
<comment type="caution">
    <text evidence="8">The sequence shown here is derived from an EMBL/GenBank/DDBJ whole genome shotgun (WGS) entry which is preliminary data.</text>
</comment>
<dbReference type="NCBIfam" id="TIGR00229">
    <property type="entry name" value="sensory_box"/>
    <property type="match status" value="2"/>
</dbReference>
<keyword evidence="3" id="KW-0547">Nucleotide-binding</keyword>
<reference evidence="8" key="1">
    <citation type="submission" date="2021-05" db="EMBL/GenBank/DDBJ databases">
        <title>Energy efficiency and biological interactions define the core microbiome of deep oligotrophic groundwater.</title>
        <authorList>
            <person name="Mehrshad M."/>
            <person name="Lopez-Fernandez M."/>
            <person name="Bell E."/>
            <person name="Bernier-Latmani R."/>
            <person name="Bertilsson S."/>
            <person name="Dopson M."/>
        </authorList>
    </citation>
    <scope>NUCLEOTIDE SEQUENCE</scope>
    <source>
        <strain evidence="8">Modern_marine.mb.64</strain>
    </source>
</reference>
<keyword evidence="6" id="KW-0902">Two-component regulatory system</keyword>
<evidence type="ECO:0000313" key="8">
    <source>
        <dbReference type="EMBL" id="MBU2691276.1"/>
    </source>
</evidence>
<dbReference type="GO" id="GO:0005524">
    <property type="term" value="F:ATP binding"/>
    <property type="evidence" value="ECO:0007669"/>
    <property type="project" value="UniProtKB-KW"/>
</dbReference>
<dbReference type="InterPro" id="IPR013767">
    <property type="entry name" value="PAS_fold"/>
</dbReference>
<accession>A0A948RWJ3</accession>
<evidence type="ECO:0000256" key="5">
    <source>
        <dbReference type="ARBA" id="ARBA00022840"/>
    </source>
</evidence>
<dbReference type="EMBL" id="JAHJDP010000053">
    <property type="protein sequence ID" value="MBU2691276.1"/>
    <property type="molecule type" value="Genomic_DNA"/>
</dbReference>
<dbReference type="SMART" id="SM00086">
    <property type="entry name" value="PAC"/>
    <property type="match status" value="2"/>
</dbReference>
<gene>
    <name evidence="8" type="ORF">KJ970_10125</name>
</gene>
<evidence type="ECO:0000313" key="9">
    <source>
        <dbReference type="Proteomes" id="UP000777784"/>
    </source>
</evidence>
<keyword evidence="4" id="KW-0418">Kinase</keyword>
<dbReference type="Gene3D" id="3.30.450.20">
    <property type="entry name" value="PAS domain"/>
    <property type="match status" value="2"/>
</dbReference>
<dbReference type="GO" id="GO:0000155">
    <property type="term" value="F:phosphorelay sensor kinase activity"/>
    <property type="evidence" value="ECO:0007669"/>
    <property type="project" value="InterPro"/>
</dbReference>
<dbReference type="Pfam" id="PF13426">
    <property type="entry name" value="PAS_9"/>
    <property type="match status" value="1"/>
</dbReference>
<dbReference type="InterPro" id="IPR035965">
    <property type="entry name" value="PAS-like_dom_sf"/>
</dbReference>
<dbReference type="SMART" id="SM00091">
    <property type="entry name" value="PAS"/>
    <property type="match status" value="2"/>
</dbReference>
<dbReference type="PANTHER" id="PTHR43065:SF42">
    <property type="entry name" value="TWO-COMPONENT SENSOR PPRA"/>
    <property type="match status" value="1"/>
</dbReference>
<dbReference type="InterPro" id="IPR003661">
    <property type="entry name" value="HisK_dim/P_dom"/>
</dbReference>
<dbReference type="AlphaFoldDB" id="A0A948RWJ3"/>
<dbReference type="SUPFAM" id="SSF55785">
    <property type="entry name" value="PYP-like sensor domain (PAS domain)"/>
    <property type="match status" value="2"/>
</dbReference>
<keyword evidence="1" id="KW-0597">Phosphoprotein</keyword>
<dbReference type="SUPFAM" id="SSF47384">
    <property type="entry name" value="Homodimeric domain of signal transducing histidine kinase"/>
    <property type="match status" value="1"/>
</dbReference>
<dbReference type="Pfam" id="PF00989">
    <property type="entry name" value="PAS"/>
    <property type="match status" value="1"/>
</dbReference>
<dbReference type="GO" id="GO:0006355">
    <property type="term" value="P:regulation of DNA-templated transcription"/>
    <property type="evidence" value="ECO:0007669"/>
    <property type="project" value="InterPro"/>
</dbReference>
<name>A0A948RWJ3_UNCEI</name>
<evidence type="ECO:0000256" key="1">
    <source>
        <dbReference type="ARBA" id="ARBA00022553"/>
    </source>
</evidence>
<evidence type="ECO:0000256" key="6">
    <source>
        <dbReference type="ARBA" id="ARBA00023012"/>
    </source>
</evidence>
<dbReference type="PANTHER" id="PTHR43065">
    <property type="entry name" value="SENSOR HISTIDINE KINASE"/>
    <property type="match status" value="1"/>
</dbReference>
<sequence>MTQHLQYTTISIDKLNTEIGERQRVKKALLESESKYRGVFEQAGDAVVLIDCETTNFYEFNDRAPEILGYNREEFSRFGLQDVDAMEFPEETVRPVEESVQAGHESFMAKMKKKDGGICDTMISAKTISLRDHLYIISIWRDVTEERRVAAVLLESAERLWGIMESMSDAVMVANSHGSLVYANREAEKILGSEYMHSSHWSNEYGVFKRDKMTKIPNEDLNLSRALAGLSTDNVEQFIRNPRVPEGFTVLSSGRPMYDKDGNVIGAVLVLKNITQHKILQTQQLQSQKMEALGKLAGGIAHDFNNLLHIILGFTELAKEMNEKKASCSGALVQIFKATMRAKGFVSQILAFSRQKERERKPIMIAPILDEVIQFLRVRSLLQ</sequence>
<dbReference type="Gene3D" id="1.10.287.130">
    <property type="match status" value="1"/>
</dbReference>
<dbReference type="PROSITE" id="PS50112">
    <property type="entry name" value="PAS"/>
    <property type="match status" value="2"/>
</dbReference>
<dbReference type="InterPro" id="IPR000014">
    <property type="entry name" value="PAS"/>
</dbReference>
<evidence type="ECO:0000256" key="3">
    <source>
        <dbReference type="ARBA" id="ARBA00022741"/>
    </source>
</evidence>
<feature type="domain" description="PAS" evidence="7">
    <location>
        <begin position="156"/>
        <end position="192"/>
    </location>
</feature>
<organism evidence="8 9">
    <name type="scientific">Eiseniibacteriota bacterium</name>
    <dbReference type="NCBI Taxonomy" id="2212470"/>
    <lineage>
        <taxon>Bacteria</taxon>
        <taxon>Candidatus Eiseniibacteriota</taxon>
    </lineage>
</organism>
<keyword evidence="2" id="KW-0808">Transferase</keyword>
<evidence type="ECO:0000256" key="2">
    <source>
        <dbReference type="ARBA" id="ARBA00022679"/>
    </source>
</evidence>
<dbReference type="SMART" id="SM00388">
    <property type="entry name" value="HisKA"/>
    <property type="match status" value="1"/>
</dbReference>
<dbReference type="CDD" id="cd00082">
    <property type="entry name" value="HisKA"/>
    <property type="match status" value="1"/>
</dbReference>
<keyword evidence="5" id="KW-0067">ATP-binding</keyword>
<dbReference type="Proteomes" id="UP000777784">
    <property type="component" value="Unassembled WGS sequence"/>
</dbReference>
<proteinExistence type="predicted"/>
<feature type="domain" description="PAS" evidence="7">
    <location>
        <begin position="32"/>
        <end position="75"/>
    </location>
</feature>
<protein>
    <submittedName>
        <fullName evidence="8">PAS domain S-box protein</fullName>
    </submittedName>
</protein>
<dbReference type="InterPro" id="IPR036097">
    <property type="entry name" value="HisK_dim/P_sf"/>
</dbReference>
<evidence type="ECO:0000256" key="4">
    <source>
        <dbReference type="ARBA" id="ARBA00022777"/>
    </source>
</evidence>
<evidence type="ECO:0000259" key="7">
    <source>
        <dbReference type="PROSITE" id="PS50112"/>
    </source>
</evidence>